<dbReference type="AlphaFoldDB" id="A0A921TEG0"/>
<dbReference type="Pfam" id="PF08837">
    <property type="entry name" value="DUF1810"/>
    <property type="match status" value="1"/>
</dbReference>
<reference evidence="2" key="1">
    <citation type="submission" date="2017-10" db="EMBL/GenBank/DDBJ databases">
        <title>Whole genome sequencing of members of genus Pseudoxanthomonas.</title>
        <authorList>
            <person name="Kumar S."/>
            <person name="Bansal K."/>
            <person name="Kaur A."/>
            <person name="Patil P."/>
            <person name="Sharma S."/>
            <person name="Patil P.B."/>
        </authorList>
    </citation>
    <scope>NUCLEOTIDE SEQUENCE</scope>
    <source>
        <strain evidence="2">DSM 22914</strain>
    </source>
</reference>
<dbReference type="EMBL" id="PDWK01000105">
    <property type="protein sequence ID" value="KAF1684680.1"/>
    <property type="molecule type" value="Genomic_DNA"/>
</dbReference>
<dbReference type="OrthoDB" id="9801870at2"/>
<dbReference type="Proteomes" id="UP000717981">
    <property type="component" value="Unassembled WGS sequence"/>
</dbReference>
<evidence type="ECO:0000313" key="2">
    <source>
        <dbReference type="EMBL" id="KAF1684680.1"/>
    </source>
</evidence>
<organism evidence="2 3">
    <name type="scientific">Pseudoxanthomonas taiwanensis</name>
    <dbReference type="NCBI Taxonomy" id="176598"/>
    <lineage>
        <taxon>Bacteria</taxon>
        <taxon>Pseudomonadati</taxon>
        <taxon>Pseudomonadota</taxon>
        <taxon>Gammaproteobacteria</taxon>
        <taxon>Lysobacterales</taxon>
        <taxon>Lysobacteraceae</taxon>
        <taxon>Pseudoxanthomonas</taxon>
    </lineage>
</organism>
<dbReference type="InterPro" id="IPR014937">
    <property type="entry name" value="DUF1810"/>
</dbReference>
<dbReference type="RefSeq" id="WP_162125512.1">
    <property type="nucleotide sequence ID" value="NZ_PDWK01000105.1"/>
</dbReference>
<accession>A0A921TEG0</accession>
<gene>
    <name evidence="2" type="ORF">CR938_13605</name>
</gene>
<evidence type="ECO:0000256" key="1">
    <source>
        <dbReference type="SAM" id="MobiDB-lite"/>
    </source>
</evidence>
<proteinExistence type="predicted"/>
<feature type="region of interest" description="Disordered" evidence="1">
    <location>
        <begin position="151"/>
        <end position="190"/>
    </location>
</feature>
<name>A0A921TEG0_9GAMM</name>
<sequence>MDTDPFDLGRFLAAQDRAYATALEELRQGRKRSHWIWYVFPQLRGLGSSPAAGLYGLAGLDEARAYLAHPVLGARLREAIQAMLAHRALGADGVLGGLDALKFRSCLTLFALAVPDEPLFATALEAFFGGARDPLTLELLRREGGACAGRPAMVRAPAPDVGAGRTRRLRRGPPTRLARGRSRRPRSAPG</sequence>
<dbReference type="Gene3D" id="1.25.40.380">
    <property type="entry name" value="Protein of unknown function DUF1810"/>
    <property type="match status" value="1"/>
</dbReference>
<protein>
    <submittedName>
        <fullName evidence="2">Calpastatin</fullName>
    </submittedName>
</protein>
<keyword evidence="3" id="KW-1185">Reference proteome</keyword>
<dbReference type="SUPFAM" id="SSF140736">
    <property type="entry name" value="Rv1873-like"/>
    <property type="match status" value="1"/>
</dbReference>
<evidence type="ECO:0000313" key="3">
    <source>
        <dbReference type="Proteomes" id="UP000717981"/>
    </source>
</evidence>
<dbReference type="InterPro" id="IPR036287">
    <property type="entry name" value="Rv1873-like_sf"/>
</dbReference>
<comment type="caution">
    <text evidence="2">The sequence shown here is derived from an EMBL/GenBank/DDBJ whole genome shotgun (WGS) entry which is preliminary data.</text>
</comment>
<feature type="compositionally biased region" description="Basic residues" evidence="1">
    <location>
        <begin position="165"/>
        <end position="190"/>
    </location>
</feature>